<dbReference type="AlphaFoldDB" id="A0A2T0TN62"/>
<evidence type="ECO:0000313" key="2">
    <source>
        <dbReference type="EMBL" id="PRY47115.1"/>
    </source>
</evidence>
<dbReference type="EMBL" id="PVTE01000001">
    <property type="protein sequence ID" value="PRY47115.1"/>
    <property type="molecule type" value="Genomic_DNA"/>
</dbReference>
<gene>
    <name evidence="2" type="ORF">CLV58_101181</name>
</gene>
<proteinExistence type="predicted"/>
<sequence>MRHFIIMLSVLFLASCSNMDNLGPSQNKLSVDNKAELSIKDGTLSFGSYDSFLAYLKKVDNLKPEEYIDWSNSLGFESLYTSYINDTKSMGINNKKLNSINSAHAKLSNKKGCLYISNSTYFFSEKELKVIAGVGLEKQEMLVHTDNKSDYAKKGIMYSDVVLGIRDKSKDSPNARYPDFEMFQDGNRVVMKNKNTSAGGDNCYLRTKLICRGYNMFVPSPGGSVCNRDPFTGELYCSPDFVMIRKATMLVEAEFYKISLGERRIVPQRYETNWSFKVDGVPYTGSFVESGTEFFDITFYDGPSGNITDFNVPIAAYDYFDETLKSSSTAFLFTY</sequence>
<protein>
    <recommendedName>
        <fullName evidence="4">Lipoprotein</fullName>
    </recommendedName>
</protein>
<evidence type="ECO:0000313" key="3">
    <source>
        <dbReference type="Proteomes" id="UP000238375"/>
    </source>
</evidence>
<dbReference type="Proteomes" id="UP000238375">
    <property type="component" value="Unassembled WGS sequence"/>
</dbReference>
<keyword evidence="3" id="KW-1185">Reference proteome</keyword>
<feature type="signal peptide" evidence="1">
    <location>
        <begin position="1"/>
        <end position="19"/>
    </location>
</feature>
<evidence type="ECO:0008006" key="4">
    <source>
        <dbReference type="Google" id="ProtNLM"/>
    </source>
</evidence>
<comment type="caution">
    <text evidence="2">The sequence shown here is derived from an EMBL/GenBank/DDBJ whole genome shotgun (WGS) entry which is preliminary data.</text>
</comment>
<reference evidence="2 3" key="1">
    <citation type="submission" date="2018-03" db="EMBL/GenBank/DDBJ databases">
        <title>Genomic Encyclopedia of Archaeal and Bacterial Type Strains, Phase II (KMG-II): from individual species to whole genera.</title>
        <authorList>
            <person name="Goeker M."/>
        </authorList>
    </citation>
    <scope>NUCLEOTIDE SEQUENCE [LARGE SCALE GENOMIC DNA]</scope>
    <source>
        <strain evidence="2 3">DSM 28354</strain>
    </source>
</reference>
<name>A0A2T0TN62_9BACT</name>
<accession>A0A2T0TN62</accession>
<dbReference type="PROSITE" id="PS51257">
    <property type="entry name" value="PROKAR_LIPOPROTEIN"/>
    <property type="match status" value="1"/>
</dbReference>
<dbReference type="RefSeq" id="WP_146141333.1">
    <property type="nucleotide sequence ID" value="NZ_PVTE01000001.1"/>
</dbReference>
<organism evidence="2 3">
    <name type="scientific">Spirosoma oryzae</name>
    <dbReference type="NCBI Taxonomy" id="1469603"/>
    <lineage>
        <taxon>Bacteria</taxon>
        <taxon>Pseudomonadati</taxon>
        <taxon>Bacteroidota</taxon>
        <taxon>Cytophagia</taxon>
        <taxon>Cytophagales</taxon>
        <taxon>Cytophagaceae</taxon>
        <taxon>Spirosoma</taxon>
    </lineage>
</organism>
<feature type="chain" id="PRO_5015437939" description="Lipoprotein" evidence="1">
    <location>
        <begin position="20"/>
        <end position="335"/>
    </location>
</feature>
<evidence type="ECO:0000256" key="1">
    <source>
        <dbReference type="SAM" id="SignalP"/>
    </source>
</evidence>
<keyword evidence="1" id="KW-0732">Signal</keyword>